<dbReference type="OrthoDB" id="2140105at2759"/>
<evidence type="ECO:0000256" key="2">
    <source>
        <dbReference type="SAM" id="Phobius"/>
    </source>
</evidence>
<protein>
    <recommendedName>
        <fullName evidence="3">DUF3533 domain-containing protein</fullName>
    </recommendedName>
</protein>
<dbReference type="PANTHER" id="PTHR34814">
    <property type="entry name" value="NITROSOGUANIDINE RESISTANCE PROTEIN SNG1"/>
    <property type="match status" value="1"/>
</dbReference>
<feature type="compositionally biased region" description="Polar residues" evidence="1">
    <location>
        <begin position="52"/>
        <end position="65"/>
    </location>
</feature>
<feature type="transmembrane region" description="Helical" evidence="2">
    <location>
        <begin position="348"/>
        <end position="371"/>
    </location>
</feature>
<evidence type="ECO:0000313" key="5">
    <source>
        <dbReference type="Proteomes" id="UP000326757"/>
    </source>
</evidence>
<feature type="transmembrane region" description="Helical" evidence="2">
    <location>
        <begin position="307"/>
        <end position="327"/>
    </location>
</feature>
<proteinExistence type="predicted"/>
<evidence type="ECO:0000259" key="3">
    <source>
        <dbReference type="Pfam" id="PF12051"/>
    </source>
</evidence>
<reference evidence="4 5" key="1">
    <citation type="submission" date="2019-06" db="EMBL/GenBank/DDBJ databases">
        <title>Genome Sequence of the Brown Rot Fungal Pathogen Monilinia laxa.</title>
        <authorList>
            <person name="De Miccolis Angelini R.M."/>
            <person name="Landi L."/>
            <person name="Abate D."/>
            <person name="Pollastro S."/>
            <person name="Romanazzi G."/>
            <person name="Faretra F."/>
        </authorList>
    </citation>
    <scope>NUCLEOTIDE SEQUENCE [LARGE SCALE GENOMIC DNA]</scope>
    <source>
        <strain evidence="4 5">Mlax316</strain>
    </source>
</reference>
<dbReference type="PANTHER" id="PTHR34814:SF1">
    <property type="entry name" value="NITROSOGUANIDINE RESISTANCE PROTEIN SNG1"/>
    <property type="match status" value="1"/>
</dbReference>
<feature type="transmembrane region" description="Helical" evidence="2">
    <location>
        <begin position="383"/>
        <end position="400"/>
    </location>
</feature>
<accession>A0A5N6KGF9</accession>
<name>A0A5N6KGF9_MONLA</name>
<dbReference type="EMBL" id="VIGI01000003">
    <property type="protein sequence ID" value="KAB8302738.1"/>
    <property type="molecule type" value="Genomic_DNA"/>
</dbReference>
<feature type="transmembrane region" description="Helical" evidence="2">
    <location>
        <begin position="108"/>
        <end position="128"/>
    </location>
</feature>
<evidence type="ECO:0000256" key="1">
    <source>
        <dbReference type="SAM" id="MobiDB-lite"/>
    </source>
</evidence>
<keyword evidence="2" id="KW-1133">Transmembrane helix</keyword>
<feature type="transmembrane region" description="Helical" evidence="2">
    <location>
        <begin position="468"/>
        <end position="488"/>
    </location>
</feature>
<organism evidence="4 5">
    <name type="scientific">Monilinia laxa</name>
    <name type="common">Brown rot fungus</name>
    <name type="synonym">Sclerotinia laxa</name>
    <dbReference type="NCBI Taxonomy" id="61186"/>
    <lineage>
        <taxon>Eukaryota</taxon>
        <taxon>Fungi</taxon>
        <taxon>Dikarya</taxon>
        <taxon>Ascomycota</taxon>
        <taxon>Pezizomycotina</taxon>
        <taxon>Leotiomycetes</taxon>
        <taxon>Helotiales</taxon>
        <taxon>Sclerotiniaceae</taxon>
        <taxon>Monilinia</taxon>
    </lineage>
</organism>
<dbReference type="AlphaFoldDB" id="A0A5N6KGF9"/>
<dbReference type="Proteomes" id="UP000326757">
    <property type="component" value="Unassembled WGS sequence"/>
</dbReference>
<dbReference type="GO" id="GO:0016020">
    <property type="term" value="C:membrane"/>
    <property type="evidence" value="ECO:0007669"/>
    <property type="project" value="TreeGrafter"/>
</dbReference>
<dbReference type="InterPro" id="IPR053001">
    <property type="entry name" value="MNNG_permease-like"/>
</dbReference>
<feature type="transmembrane region" description="Helical" evidence="2">
    <location>
        <begin position="407"/>
        <end position="429"/>
    </location>
</feature>
<evidence type="ECO:0000313" key="4">
    <source>
        <dbReference type="EMBL" id="KAB8302738.1"/>
    </source>
</evidence>
<keyword evidence="2" id="KW-0812">Transmembrane</keyword>
<sequence length="529" mass="59825">MPISSTFYISDESLALGNEINDNIDRRRKREEEPAIPPEWSLSILPGRRSFPGSTIRSSAKSQNHQSDEESLTGASRSQYGSIIKHPLPSPWSPHLAEDRKLWIKMSVMFCVLLVTTIMGTMSIYWGADHSLQHNIPVLTIAVIDFDHSEVGKYLQDMAIATRARDYDHSLGFVNQDGDALYGNLDNVHAALHDQKFWVGVVVTKNATNAMDHAYEVGDDAYDPESAVHVLYEEARNALVIGEVVYPRLLEFLDQFVIEFTKQKQMSLLQLTNGSDVTALQRQVQNPLAVGFTVLNMAPAIPTTAEAATEIGTIYLIIVSFLSVLMFDKLSDTIMGTIPNRTYYIYRLAVLPFVYFFLSLFYLALSCMWHIPFSLHLGPSGYPLYWLLSWVSMMAFGLTIENINNILGMPFTPVFFVFWVISNVSTGFYPTEMLSDFYKWGVVWPLRHDMMGARAIIYGTKNTLKQNFSVLIAWVAISLIIMPGTVWIQMRKKRAMIEEKNRVVLERVWGAPGREKGGRLRLPSLSLPT</sequence>
<keyword evidence="2" id="KW-0472">Membrane</keyword>
<dbReference type="Pfam" id="PF12051">
    <property type="entry name" value="DUF3533"/>
    <property type="match status" value="1"/>
</dbReference>
<gene>
    <name evidence="4" type="ORF">EYC80_006091</name>
</gene>
<feature type="region of interest" description="Disordered" evidence="1">
    <location>
        <begin position="26"/>
        <end position="76"/>
    </location>
</feature>
<keyword evidence="5" id="KW-1185">Reference proteome</keyword>
<dbReference type="InterPro" id="IPR022703">
    <property type="entry name" value="DUF3533"/>
</dbReference>
<feature type="domain" description="DUF3533" evidence="3">
    <location>
        <begin position="111"/>
        <end position="479"/>
    </location>
</feature>
<comment type="caution">
    <text evidence="4">The sequence shown here is derived from an EMBL/GenBank/DDBJ whole genome shotgun (WGS) entry which is preliminary data.</text>
</comment>